<feature type="region of interest" description="Disordered" evidence="5">
    <location>
        <begin position="119"/>
        <end position="138"/>
    </location>
</feature>
<feature type="non-terminal residue" evidence="7">
    <location>
        <position position="324"/>
    </location>
</feature>
<organism evidence="7 8">
    <name type="scientific">Ceriporiopsis subvermispora (strain B)</name>
    <name type="common">White-rot fungus</name>
    <name type="synonym">Gelatoporia subvermispora</name>
    <dbReference type="NCBI Taxonomy" id="914234"/>
    <lineage>
        <taxon>Eukaryota</taxon>
        <taxon>Fungi</taxon>
        <taxon>Dikarya</taxon>
        <taxon>Basidiomycota</taxon>
        <taxon>Agaricomycotina</taxon>
        <taxon>Agaricomycetes</taxon>
        <taxon>Polyporales</taxon>
        <taxon>Gelatoporiaceae</taxon>
        <taxon>Gelatoporia</taxon>
    </lineage>
</organism>
<dbReference type="EMBL" id="KB445820">
    <property type="protein sequence ID" value="EMD31352.1"/>
    <property type="molecule type" value="Genomic_DNA"/>
</dbReference>
<comment type="subcellular location">
    <subcellularLocation>
        <location evidence="1">Membrane</location>
        <topology evidence="1">Multi-pass membrane protein</topology>
    </subcellularLocation>
</comment>
<dbReference type="OrthoDB" id="10003116at2759"/>
<evidence type="ECO:0000256" key="2">
    <source>
        <dbReference type="ARBA" id="ARBA00022692"/>
    </source>
</evidence>
<dbReference type="GO" id="GO:0006511">
    <property type="term" value="P:ubiquitin-dependent protein catabolic process"/>
    <property type="evidence" value="ECO:0007669"/>
    <property type="project" value="TreeGrafter"/>
</dbReference>
<dbReference type="AlphaFoldDB" id="M2QZH1"/>
<dbReference type="Proteomes" id="UP000016930">
    <property type="component" value="Unassembled WGS sequence"/>
</dbReference>
<dbReference type="PANTHER" id="PTHR13396:SF5">
    <property type="entry name" value="NEDD4 FAMILY INTERACTING PROTEIN"/>
    <property type="match status" value="1"/>
</dbReference>
<dbReference type="HOGENOM" id="CLU_016313_1_0_1"/>
<evidence type="ECO:0000256" key="6">
    <source>
        <dbReference type="SAM" id="Phobius"/>
    </source>
</evidence>
<dbReference type="GO" id="GO:0007034">
    <property type="term" value="P:vacuolar transport"/>
    <property type="evidence" value="ECO:0007669"/>
    <property type="project" value="InterPro"/>
</dbReference>
<dbReference type="STRING" id="914234.M2QZH1"/>
<evidence type="ECO:0000313" key="8">
    <source>
        <dbReference type="Proteomes" id="UP000016930"/>
    </source>
</evidence>
<feature type="compositionally biased region" description="Polar residues" evidence="5">
    <location>
        <begin position="79"/>
        <end position="93"/>
    </location>
</feature>
<reference evidence="7 8" key="1">
    <citation type="journal article" date="2012" name="Proc. Natl. Acad. Sci. U.S.A.">
        <title>Comparative genomics of Ceriporiopsis subvermispora and Phanerochaete chrysosporium provide insight into selective ligninolysis.</title>
        <authorList>
            <person name="Fernandez-Fueyo E."/>
            <person name="Ruiz-Duenas F.J."/>
            <person name="Ferreira P."/>
            <person name="Floudas D."/>
            <person name="Hibbett D.S."/>
            <person name="Canessa P."/>
            <person name="Larrondo L.F."/>
            <person name="James T.Y."/>
            <person name="Seelenfreund D."/>
            <person name="Lobos S."/>
            <person name="Polanco R."/>
            <person name="Tello M."/>
            <person name="Honda Y."/>
            <person name="Watanabe T."/>
            <person name="Watanabe T."/>
            <person name="Ryu J.S."/>
            <person name="Kubicek C.P."/>
            <person name="Schmoll M."/>
            <person name="Gaskell J."/>
            <person name="Hammel K.E."/>
            <person name="St John F.J."/>
            <person name="Vanden Wymelenberg A."/>
            <person name="Sabat G."/>
            <person name="Splinter BonDurant S."/>
            <person name="Syed K."/>
            <person name="Yadav J.S."/>
            <person name="Doddapaneni H."/>
            <person name="Subramanian V."/>
            <person name="Lavin J.L."/>
            <person name="Oguiza J.A."/>
            <person name="Perez G."/>
            <person name="Pisabarro A.G."/>
            <person name="Ramirez L."/>
            <person name="Santoyo F."/>
            <person name="Master E."/>
            <person name="Coutinho P.M."/>
            <person name="Henrissat B."/>
            <person name="Lombard V."/>
            <person name="Magnuson J.K."/>
            <person name="Kuees U."/>
            <person name="Hori C."/>
            <person name="Igarashi K."/>
            <person name="Samejima M."/>
            <person name="Held B.W."/>
            <person name="Barry K.W."/>
            <person name="LaButti K.M."/>
            <person name="Lapidus A."/>
            <person name="Lindquist E.A."/>
            <person name="Lucas S.M."/>
            <person name="Riley R."/>
            <person name="Salamov A.A."/>
            <person name="Hoffmeister D."/>
            <person name="Schwenk D."/>
            <person name="Hadar Y."/>
            <person name="Yarden O."/>
            <person name="de Vries R.P."/>
            <person name="Wiebenga A."/>
            <person name="Stenlid J."/>
            <person name="Eastwood D."/>
            <person name="Grigoriev I.V."/>
            <person name="Berka R.M."/>
            <person name="Blanchette R.A."/>
            <person name="Kersten P."/>
            <person name="Martinez A.T."/>
            <person name="Vicuna R."/>
            <person name="Cullen D."/>
        </authorList>
    </citation>
    <scope>NUCLEOTIDE SEQUENCE [LARGE SCALE GENOMIC DNA]</scope>
    <source>
        <strain evidence="7 8">B</strain>
    </source>
</reference>
<dbReference type="GO" id="GO:0030001">
    <property type="term" value="P:metal ion transport"/>
    <property type="evidence" value="ECO:0007669"/>
    <property type="project" value="InterPro"/>
</dbReference>
<accession>M2QZH1</accession>
<feature type="transmembrane region" description="Helical" evidence="6">
    <location>
        <begin position="215"/>
        <end position="239"/>
    </location>
</feature>
<evidence type="ECO:0000256" key="4">
    <source>
        <dbReference type="ARBA" id="ARBA00023136"/>
    </source>
</evidence>
<keyword evidence="3 6" id="KW-1133">Transmembrane helix</keyword>
<dbReference type="GO" id="GO:0031398">
    <property type="term" value="P:positive regulation of protein ubiquitination"/>
    <property type="evidence" value="ECO:0007669"/>
    <property type="project" value="TreeGrafter"/>
</dbReference>
<evidence type="ECO:0008006" key="9">
    <source>
        <dbReference type="Google" id="ProtNLM"/>
    </source>
</evidence>
<evidence type="ECO:0000256" key="1">
    <source>
        <dbReference type="ARBA" id="ARBA00004141"/>
    </source>
</evidence>
<evidence type="ECO:0000313" key="7">
    <source>
        <dbReference type="EMBL" id="EMD31352.1"/>
    </source>
</evidence>
<sequence>MPTGYAPLPNPRFAPEAERELEAAFDLDHDESSPVASPRSSSHLTAEDDAPLTISIPGAYDFERDYDHPPPGSPPGPSTSAQPNDFGNTNGCLPTSPVRPVERGPSFFRRAVGALLPQHYARLPTEPTPSRPRGGGTDNDGVFANVMAKPGRTVSVRTHNGEVVMVPEETQKDLPPSYQEAQADAVPPYWETTVHAPLLDTGADMIVDDLPTGTAFLFVATLVVSYFFQFVGFLLTYLLHTTHAGKYGSRAGLGLTLIHYGFYSRSGQDVLEATPDLGMPAANGTDSLPVDWETPPNGTYVEYIADDPNFTSRDWLSLLLMTLG</sequence>
<name>M2QZH1_CERS8</name>
<dbReference type="GO" id="GO:0016020">
    <property type="term" value="C:membrane"/>
    <property type="evidence" value="ECO:0007669"/>
    <property type="project" value="UniProtKB-SubCell"/>
</dbReference>
<keyword evidence="2 6" id="KW-0812">Transmembrane</keyword>
<dbReference type="Pfam" id="PF10176">
    <property type="entry name" value="NEDD4_Bsd2"/>
    <property type="match status" value="1"/>
</dbReference>
<feature type="region of interest" description="Disordered" evidence="5">
    <location>
        <begin position="24"/>
        <end position="103"/>
    </location>
</feature>
<evidence type="ECO:0000256" key="5">
    <source>
        <dbReference type="SAM" id="MobiDB-lite"/>
    </source>
</evidence>
<dbReference type="GO" id="GO:0005783">
    <property type="term" value="C:endoplasmic reticulum"/>
    <property type="evidence" value="ECO:0007669"/>
    <property type="project" value="TreeGrafter"/>
</dbReference>
<protein>
    <recommendedName>
        <fullName evidence="9">Metal homeostatis protein bsd2</fullName>
    </recommendedName>
</protein>
<evidence type="ECO:0000256" key="3">
    <source>
        <dbReference type="ARBA" id="ARBA00022989"/>
    </source>
</evidence>
<feature type="compositionally biased region" description="Low complexity" evidence="5">
    <location>
        <begin position="33"/>
        <end position="42"/>
    </location>
</feature>
<keyword evidence="8" id="KW-1185">Reference proteome</keyword>
<proteinExistence type="predicted"/>
<dbReference type="GO" id="GO:0048471">
    <property type="term" value="C:perinuclear region of cytoplasm"/>
    <property type="evidence" value="ECO:0007669"/>
    <property type="project" value="TreeGrafter"/>
</dbReference>
<gene>
    <name evidence="7" type="ORF">CERSUDRAFT_22814</name>
</gene>
<dbReference type="CDD" id="cd22212">
    <property type="entry name" value="NDFIP-like"/>
    <property type="match status" value="1"/>
</dbReference>
<dbReference type="GO" id="GO:0005794">
    <property type="term" value="C:Golgi apparatus"/>
    <property type="evidence" value="ECO:0007669"/>
    <property type="project" value="TreeGrafter"/>
</dbReference>
<keyword evidence="4 6" id="KW-0472">Membrane</keyword>
<dbReference type="InterPro" id="IPR019325">
    <property type="entry name" value="NEDD4/Bsd2"/>
</dbReference>
<dbReference type="PANTHER" id="PTHR13396">
    <property type="entry name" value="NEDD4 FAMILY INTERACTING PROTEIN 1/2"/>
    <property type="match status" value="1"/>
</dbReference>